<name>A0AAV0DUD0_9ASTE</name>
<organism evidence="3 4">
    <name type="scientific">Cuscuta epithymum</name>
    <dbReference type="NCBI Taxonomy" id="186058"/>
    <lineage>
        <taxon>Eukaryota</taxon>
        <taxon>Viridiplantae</taxon>
        <taxon>Streptophyta</taxon>
        <taxon>Embryophyta</taxon>
        <taxon>Tracheophyta</taxon>
        <taxon>Spermatophyta</taxon>
        <taxon>Magnoliopsida</taxon>
        <taxon>eudicotyledons</taxon>
        <taxon>Gunneridae</taxon>
        <taxon>Pentapetalae</taxon>
        <taxon>asterids</taxon>
        <taxon>lamiids</taxon>
        <taxon>Solanales</taxon>
        <taxon>Convolvulaceae</taxon>
        <taxon>Cuscuteae</taxon>
        <taxon>Cuscuta</taxon>
        <taxon>Cuscuta subgen. Cuscuta</taxon>
    </lineage>
</organism>
<dbReference type="Gene3D" id="3.10.20.90">
    <property type="entry name" value="Phosphatidylinositol 3-kinase Catalytic Subunit, Chain A, domain 1"/>
    <property type="match status" value="1"/>
</dbReference>
<dbReference type="PANTHER" id="PTHR31066">
    <property type="entry name" value="OS05G0427100 PROTEIN-RELATED"/>
    <property type="match status" value="1"/>
</dbReference>
<evidence type="ECO:0000256" key="1">
    <source>
        <dbReference type="SAM" id="MobiDB-lite"/>
    </source>
</evidence>
<dbReference type="PANTHER" id="PTHR31066:SF10">
    <property type="entry name" value="OCTICOSAPEPTIDE_PHOX_BEM1P FAMILY PROTEIN"/>
    <property type="match status" value="1"/>
</dbReference>
<dbReference type="InterPro" id="IPR000270">
    <property type="entry name" value="PB1_dom"/>
</dbReference>
<dbReference type="SUPFAM" id="SSF54277">
    <property type="entry name" value="CAD &amp; PB1 domains"/>
    <property type="match status" value="1"/>
</dbReference>
<evidence type="ECO:0000259" key="2">
    <source>
        <dbReference type="SMART" id="SM00666"/>
    </source>
</evidence>
<dbReference type="SMART" id="SM00666">
    <property type="entry name" value="PB1"/>
    <property type="match status" value="1"/>
</dbReference>
<sequence>MGGLSPVKVKFLCSYGGKILPRHPDGKLRYYGGETRVVSVDRSISFSELLKKLGEMYGSPVCLRCQLPTEDLDALVSITSDEDLANILEEYDQSGSLSIKIRSFLSPPKSNSNGNKYSHSPSSASSSSTTDDSMSPKLPYSAPRSPRHFLAPSPKYVHHISKPSMMCPSYERSSGRTPHWAHHFGPGNNNGHVYPIHHGHH</sequence>
<keyword evidence="4" id="KW-1185">Reference proteome</keyword>
<feature type="region of interest" description="Disordered" evidence="1">
    <location>
        <begin position="109"/>
        <end position="146"/>
    </location>
</feature>
<dbReference type="Proteomes" id="UP001152523">
    <property type="component" value="Unassembled WGS sequence"/>
</dbReference>
<dbReference type="Pfam" id="PF00564">
    <property type="entry name" value="PB1"/>
    <property type="match status" value="1"/>
</dbReference>
<proteinExistence type="predicted"/>
<dbReference type="EMBL" id="CAMAPF010000145">
    <property type="protein sequence ID" value="CAH9107461.1"/>
    <property type="molecule type" value="Genomic_DNA"/>
</dbReference>
<accession>A0AAV0DUD0</accession>
<feature type="compositionally biased region" description="Low complexity" evidence="1">
    <location>
        <begin position="118"/>
        <end position="136"/>
    </location>
</feature>
<evidence type="ECO:0000313" key="4">
    <source>
        <dbReference type="Proteomes" id="UP001152523"/>
    </source>
</evidence>
<dbReference type="AlphaFoldDB" id="A0AAV0DUD0"/>
<comment type="caution">
    <text evidence="3">The sequence shown here is derived from an EMBL/GenBank/DDBJ whole genome shotgun (WGS) entry which is preliminary data.</text>
</comment>
<reference evidence="3" key="1">
    <citation type="submission" date="2022-07" db="EMBL/GenBank/DDBJ databases">
        <authorList>
            <person name="Macas J."/>
            <person name="Novak P."/>
            <person name="Neumann P."/>
        </authorList>
    </citation>
    <scope>NUCLEOTIDE SEQUENCE</scope>
</reference>
<evidence type="ECO:0000313" key="3">
    <source>
        <dbReference type="EMBL" id="CAH9107461.1"/>
    </source>
</evidence>
<protein>
    <recommendedName>
        <fullName evidence="2">PB1 domain-containing protein</fullName>
    </recommendedName>
</protein>
<dbReference type="CDD" id="cd06410">
    <property type="entry name" value="PB1_UP2"/>
    <property type="match status" value="1"/>
</dbReference>
<gene>
    <name evidence="3" type="ORF">CEPIT_LOCUS18000</name>
</gene>
<dbReference type="InterPro" id="IPR053198">
    <property type="entry name" value="Gynoecium_Dev_Regulator"/>
</dbReference>
<feature type="domain" description="PB1" evidence="2">
    <location>
        <begin position="23"/>
        <end position="106"/>
    </location>
</feature>